<evidence type="ECO:0000313" key="2">
    <source>
        <dbReference type="Proteomes" id="UP000000435"/>
    </source>
</evidence>
<organism evidence="1 2">
    <name type="scientific">Ehrlichia canis (strain Jake)</name>
    <dbReference type="NCBI Taxonomy" id="269484"/>
    <lineage>
        <taxon>Bacteria</taxon>
        <taxon>Pseudomonadati</taxon>
        <taxon>Pseudomonadota</taxon>
        <taxon>Alphaproteobacteria</taxon>
        <taxon>Rickettsiales</taxon>
        <taxon>Anaplasmataceae</taxon>
        <taxon>Ehrlichia</taxon>
    </lineage>
</organism>
<protein>
    <submittedName>
        <fullName evidence="1">Uncharacterized protein</fullName>
    </submittedName>
</protein>
<evidence type="ECO:0000313" key="1">
    <source>
        <dbReference type="EMBL" id="AAZ68478.1"/>
    </source>
</evidence>
<sequence>MRQLLLLMDKNGRLLLSDVSLYDNIGGKFIPRDPSLKEIVKEINESEEIDSCVAFDPYIYNAIFSNFTVISSQKFKNEQLILHGVDKTGTAVFLSLLLNRGEFKSFLSNINDTPCFFIDNNSYIDGGPTYERSDKQLFCDMKNNLVGLVPKTSDNKLCVTPFRFFNEDGGIVNSVLISCEISMQGAIGLRRVTLK</sequence>
<dbReference type="EMBL" id="CP000107">
    <property type="protein sequence ID" value="AAZ68478.1"/>
    <property type="molecule type" value="Genomic_DNA"/>
</dbReference>
<proteinExistence type="predicted"/>
<reference evidence="2" key="1">
    <citation type="journal article" date="2006" name="J. Bacteriol.">
        <title>The genome of the obligately intracellular bacterium Ehrlichia canis reveals themes of complex membrane structure and immune evasion strategies.</title>
        <authorList>
            <person name="Mavromatis K."/>
            <person name="Doyle C.K."/>
            <person name="Lykidis A."/>
            <person name="Ivanova N."/>
            <person name="Francino M.P."/>
            <person name="Chain P."/>
            <person name="Shin M."/>
            <person name="Malfatti S."/>
            <person name="Larimer F."/>
            <person name="Copeland A."/>
            <person name="Detter J.C."/>
            <person name="Land M."/>
            <person name="Richardson P.M."/>
            <person name="Yu X.J."/>
            <person name="Walker D.H."/>
            <person name="McBride J.W."/>
            <person name="Kyrpides N.C."/>
        </authorList>
    </citation>
    <scope>NUCLEOTIDE SEQUENCE [LARGE SCALE GENOMIC DNA]</scope>
    <source>
        <strain evidence="2">Jake</strain>
    </source>
</reference>
<gene>
    <name evidence="1" type="ordered locus">Ecaj_0436</name>
</gene>
<accession>A0ACA6AW45</accession>
<dbReference type="Proteomes" id="UP000000435">
    <property type="component" value="Chromosome"/>
</dbReference>
<keyword evidence="2" id="KW-1185">Reference proteome</keyword>
<name>A0ACA6AW45_EHRCJ</name>